<dbReference type="PRINTS" id="PR01482">
    <property type="entry name" value="PERTACTIN"/>
</dbReference>
<dbReference type="Gene3D" id="2.40.128.130">
    <property type="entry name" value="Autotransporter beta-domain"/>
    <property type="match status" value="1"/>
</dbReference>
<dbReference type="Proteomes" id="UP000595278">
    <property type="component" value="Chromosome"/>
</dbReference>
<protein>
    <submittedName>
        <fullName evidence="4">Autotransporter outer membrane beta-barrel domain-containing protein</fullName>
    </submittedName>
</protein>
<evidence type="ECO:0000313" key="5">
    <source>
        <dbReference type="Proteomes" id="UP000595278"/>
    </source>
</evidence>
<reference evidence="4 5" key="1">
    <citation type="submission" date="2021-01" db="EMBL/GenBank/DDBJ databases">
        <title>Entomomonas sp. F2A isolated from a house cricket (Acheta domesticus).</title>
        <authorList>
            <person name="Spergser J."/>
            <person name="Busse H.-J."/>
        </authorList>
    </citation>
    <scope>NUCLEOTIDE SEQUENCE [LARGE SCALE GENOMIC DNA]</scope>
    <source>
        <strain evidence="4 5">F2A</strain>
    </source>
</reference>
<accession>A0A974NEL6</accession>
<dbReference type="InterPro" id="IPR051551">
    <property type="entry name" value="Autotransporter_adhesion"/>
</dbReference>
<dbReference type="InterPro" id="IPR011050">
    <property type="entry name" value="Pectin_lyase_fold/virulence"/>
</dbReference>
<dbReference type="InterPro" id="IPR003992">
    <property type="entry name" value="Pertactin"/>
</dbReference>
<dbReference type="RefSeq" id="WP_201091796.1">
    <property type="nucleotide sequence ID" value="NZ_CP067393.1"/>
</dbReference>
<dbReference type="SUPFAM" id="SSF103515">
    <property type="entry name" value="Autotransporter"/>
    <property type="match status" value="1"/>
</dbReference>
<dbReference type="InterPro" id="IPR006315">
    <property type="entry name" value="OM_autotransptr_brl_dom"/>
</dbReference>
<sequence>MQYIKIKQKQKIFVLTIGVLSGVYGTTSLAVEYGALTGNVVLNDGDSIKVDTSQATPISRAVGINSTTIGEKVTINGAATIDIKSGNASPGGIGINLANTNTNNLGSGTEINVTQGSSTSVVGLQVGNKTTVVADNLNININNQYYATGIAVSAQSNVDLGKGGQINIQNNGRAIELKGGSTVTADGITINSGIVKNEWDAVAVEGGSLNLGNNSTININGVGNGNSALYVTGSSGTASVTANQLTIASNNAYGVNVQNGGKVDVGSNSSITTTGNYNAGVWAVSNGAHFKADKLTVETTGSLAHGLYAQNSGVIDVGAGSHVITQQAIGVVGYLGTVNFKGDVADRNSITTHGQIGAQAEGNGGLVNLANTDITVNSGGALAMGMRAVNRGVINGENISLKMSEGSTLAVVAQNGGRVNLTGETNIVAASNSQSAFYTQDANSNITLTGKANIKGNIAASGNGSLIDLNMDTGSVLTGTSLINTSTSAKVNLSMTGSTWNMIDNSAVTSLTLNNSTVNFTNSNFTTLTTDSLQGNGLFNIHTDIVGQTGDLIVVNGTASGNHRLNVVNNGSAATDGTETLTVVHTGSNQANFSLANKVELGAYEYGLRASPSATNNMELYSTGLRSLTTTAQAASSFLNIGYLTNYIENQTLLQRLGDLRNNDAIGVKTGGFWLKSFAGKLSSFSGNALAGFDMSYMGTQAGIDKQLDVANGNLVIGAMAGFSKTNPNYRGGDGDGKNYIAGLYATYFLDNGLYVDTVLKYNNMRNHFSVKDTAGTGIKGTGKTSGVSLSTEVGKRFWLGERNTGFYIEPQAQLSYGYQDGDTVHASNGLKVGLSHYNSTLGRVGGVIGYQAQGENPINIYLKSGIVREMSGSATYKFNDGRKQGHSFRSSWFDNGVGVNISINKQHNIYAEFDYAKGNRFDKKQLDVGYRYSF</sequence>
<feature type="transmembrane region" description="Helical" evidence="2">
    <location>
        <begin position="12"/>
        <end position="31"/>
    </location>
</feature>
<feature type="domain" description="Autotransporter" evidence="3">
    <location>
        <begin position="666"/>
        <end position="935"/>
    </location>
</feature>
<evidence type="ECO:0000313" key="4">
    <source>
        <dbReference type="EMBL" id="QQP85320.1"/>
    </source>
</evidence>
<dbReference type="AlphaFoldDB" id="A0A974NEL6"/>
<dbReference type="SUPFAM" id="SSF51126">
    <property type="entry name" value="Pectin lyase-like"/>
    <property type="match status" value="1"/>
</dbReference>
<proteinExistence type="predicted"/>
<dbReference type="EMBL" id="CP067393">
    <property type="protein sequence ID" value="QQP85320.1"/>
    <property type="molecule type" value="Genomic_DNA"/>
</dbReference>
<keyword evidence="2" id="KW-1133">Transmembrane helix</keyword>
<dbReference type="Gene3D" id="2.160.20.20">
    <property type="match status" value="1"/>
</dbReference>
<dbReference type="KEGG" id="eaz:JHT90_13185"/>
<organism evidence="4 5">
    <name type="scientific">Entomomonas asaccharolytica</name>
    <dbReference type="NCBI Taxonomy" id="2785331"/>
    <lineage>
        <taxon>Bacteria</taxon>
        <taxon>Pseudomonadati</taxon>
        <taxon>Pseudomonadota</taxon>
        <taxon>Gammaproteobacteria</taxon>
        <taxon>Pseudomonadales</taxon>
        <taxon>Pseudomonadaceae</taxon>
        <taxon>Entomomonas</taxon>
    </lineage>
</organism>
<keyword evidence="1" id="KW-0732">Signal</keyword>
<keyword evidence="2" id="KW-0812">Transmembrane</keyword>
<dbReference type="GO" id="GO:0019867">
    <property type="term" value="C:outer membrane"/>
    <property type="evidence" value="ECO:0007669"/>
    <property type="project" value="InterPro"/>
</dbReference>
<dbReference type="Pfam" id="PF03797">
    <property type="entry name" value="Autotransporter"/>
    <property type="match status" value="1"/>
</dbReference>
<dbReference type="InterPro" id="IPR004899">
    <property type="entry name" value="Pertactin_central"/>
</dbReference>
<dbReference type="InterPro" id="IPR005546">
    <property type="entry name" value="Autotransporte_beta"/>
</dbReference>
<dbReference type="PRINTS" id="PR01484">
    <property type="entry name" value="PRTACTNFAMLY"/>
</dbReference>
<dbReference type="InterPro" id="IPR036709">
    <property type="entry name" value="Autotransporte_beta_dom_sf"/>
</dbReference>
<dbReference type="NCBIfam" id="TIGR01414">
    <property type="entry name" value="autotrans_barl"/>
    <property type="match status" value="1"/>
</dbReference>
<dbReference type="InterPro" id="IPR003991">
    <property type="entry name" value="Pertactin_virulence_factor"/>
</dbReference>
<dbReference type="PROSITE" id="PS51208">
    <property type="entry name" value="AUTOTRANSPORTER"/>
    <property type="match status" value="1"/>
</dbReference>
<name>A0A974NEL6_9GAMM</name>
<dbReference type="CDD" id="cd01343">
    <property type="entry name" value="PL1_Passenger_AT"/>
    <property type="match status" value="1"/>
</dbReference>
<keyword evidence="2" id="KW-0472">Membrane</keyword>
<dbReference type="SMART" id="SM00869">
    <property type="entry name" value="Autotransporter"/>
    <property type="match status" value="1"/>
</dbReference>
<dbReference type="Pfam" id="PF03212">
    <property type="entry name" value="Pertactin"/>
    <property type="match status" value="1"/>
</dbReference>
<dbReference type="GO" id="GO:0007155">
    <property type="term" value="P:cell adhesion"/>
    <property type="evidence" value="ECO:0007669"/>
    <property type="project" value="InterPro"/>
</dbReference>
<evidence type="ECO:0000259" key="3">
    <source>
        <dbReference type="PROSITE" id="PS51208"/>
    </source>
</evidence>
<evidence type="ECO:0000256" key="2">
    <source>
        <dbReference type="SAM" id="Phobius"/>
    </source>
</evidence>
<keyword evidence="5" id="KW-1185">Reference proteome</keyword>
<dbReference type="PANTHER" id="PTHR35037">
    <property type="entry name" value="C-TERMINAL REGION OF AIDA-LIKE PROTEIN"/>
    <property type="match status" value="1"/>
</dbReference>
<dbReference type="PANTHER" id="PTHR35037:SF7">
    <property type="entry name" value="AUTOTRANSPORTER"/>
    <property type="match status" value="1"/>
</dbReference>
<evidence type="ECO:0000256" key="1">
    <source>
        <dbReference type="ARBA" id="ARBA00022729"/>
    </source>
</evidence>
<gene>
    <name evidence="4" type="ORF">JHT90_13185</name>
</gene>
<dbReference type="InterPro" id="IPR012332">
    <property type="entry name" value="Autotransporter_pectin_lyase_C"/>
</dbReference>